<dbReference type="Proteomes" id="UP000072660">
    <property type="component" value="Unassembled WGS sequence"/>
</dbReference>
<dbReference type="PANTHER" id="PTHR30329">
    <property type="entry name" value="STATOR ELEMENT OF FLAGELLAR MOTOR COMPLEX"/>
    <property type="match status" value="1"/>
</dbReference>
<dbReference type="InterPro" id="IPR050330">
    <property type="entry name" value="Bact_OuterMem_StrucFunc"/>
</dbReference>
<dbReference type="InterPro" id="IPR006665">
    <property type="entry name" value="OmpA-like"/>
</dbReference>
<keyword evidence="7 9" id="KW-0472">Membrane</keyword>
<evidence type="ECO:0000313" key="12">
    <source>
        <dbReference type="EMBL" id="KXU36599.1"/>
    </source>
</evidence>
<dbReference type="GO" id="GO:0046930">
    <property type="term" value="C:pore complex"/>
    <property type="evidence" value="ECO:0007669"/>
    <property type="project" value="UniProtKB-KW"/>
</dbReference>
<sequence length="359" mass="38462">MKLKNTLGAVIGALLAGASSTVFAQGQGAVEGEIFANRFFADSTRDYKHDSRGKLFGGTLGYFLTDDVELALSYGRYHDIRLKETPSSKVHGEDFSLTSIYHFGTPGAGLRPYISAGFGHQSLGQGGGGRDRTTQGIIGAGLKYYVGENFFLRAGVDGLYNFDRGDSEWQAGLGVGFNFGGSSGGTRTVAQVTPQPAPIPTPLAACADSDGDGVCDDVDRCPDTPHGVEVDADGCSVQFVPVRAELDVKFDFDKAQVKPESQGDIKSLADFMHQYPQTSTKVEGHTDSTGADAYNQRLSERRANAVKQVLVNQYGIDPSRVDSAGYGKTRPIADNATKEGRALNRRVEAQVEAEKEVRQ</sequence>
<gene>
    <name evidence="12" type="ORF">AXE65_04810</name>
</gene>
<keyword evidence="10" id="KW-0732">Signal</keyword>
<dbReference type="InterPro" id="IPR006664">
    <property type="entry name" value="OMP_bac"/>
</dbReference>
<reference evidence="12 13" key="1">
    <citation type="submission" date="2016-02" db="EMBL/GenBank/DDBJ databases">
        <authorList>
            <person name="Wen L."/>
            <person name="He K."/>
            <person name="Yang H."/>
        </authorList>
    </citation>
    <scope>NUCLEOTIDE SEQUENCE [LARGE SCALE GENOMIC DNA]</scope>
    <source>
        <strain evidence="12 13">CV58</strain>
    </source>
</reference>
<comment type="caution">
    <text evidence="12">The sequence shown here is derived from an EMBL/GenBank/DDBJ whole genome shotgun (WGS) entry which is preliminary data.</text>
</comment>
<dbReference type="Gene3D" id="3.30.1330.60">
    <property type="entry name" value="OmpA-like domain"/>
    <property type="match status" value="1"/>
</dbReference>
<keyword evidence="3" id="KW-1134">Transmembrane beta strand</keyword>
<dbReference type="SUPFAM" id="SSF103088">
    <property type="entry name" value="OmpA-like"/>
    <property type="match status" value="1"/>
</dbReference>
<keyword evidence="2" id="KW-0813">Transport</keyword>
<dbReference type="Pfam" id="PF05736">
    <property type="entry name" value="OprF"/>
    <property type="match status" value="1"/>
</dbReference>
<dbReference type="RefSeq" id="WP_068391567.1">
    <property type="nucleotide sequence ID" value="NZ_LSZO01000178.1"/>
</dbReference>
<organism evidence="12 13">
    <name type="scientific">Ventosimonas gracilis</name>
    <dbReference type="NCBI Taxonomy" id="1680762"/>
    <lineage>
        <taxon>Bacteria</taxon>
        <taxon>Pseudomonadati</taxon>
        <taxon>Pseudomonadota</taxon>
        <taxon>Gammaproteobacteria</taxon>
        <taxon>Pseudomonadales</taxon>
        <taxon>Ventosimonadaceae</taxon>
        <taxon>Ventosimonas</taxon>
    </lineage>
</organism>
<keyword evidence="5" id="KW-0406">Ion transport</keyword>
<evidence type="ECO:0000256" key="9">
    <source>
        <dbReference type="PROSITE-ProRule" id="PRU00473"/>
    </source>
</evidence>
<dbReference type="SUPFAM" id="SSF56925">
    <property type="entry name" value="OMPA-like"/>
    <property type="match status" value="1"/>
</dbReference>
<dbReference type="PRINTS" id="PR01021">
    <property type="entry name" value="OMPADOMAIN"/>
</dbReference>
<keyword evidence="6" id="KW-0626">Porin</keyword>
<dbReference type="CDD" id="cd07185">
    <property type="entry name" value="OmpA_C-like"/>
    <property type="match status" value="1"/>
</dbReference>
<evidence type="ECO:0000256" key="8">
    <source>
        <dbReference type="ARBA" id="ARBA00023237"/>
    </source>
</evidence>
<evidence type="ECO:0000259" key="11">
    <source>
        <dbReference type="PROSITE" id="PS51123"/>
    </source>
</evidence>
<dbReference type="InterPro" id="IPR011250">
    <property type="entry name" value="OMP/PagP_B-barrel"/>
</dbReference>
<keyword evidence="4" id="KW-0812">Transmembrane</keyword>
<dbReference type="OrthoDB" id="1149075at2"/>
<dbReference type="Pfam" id="PF00691">
    <property type="entry name" value="OmpA"/>
    <property type="match status" value="1"/>
</dbReference>
<dbReference type="Gene3D" id="2.40.160.20">
    <property type="match status" value="1"/>
</dbReference>
<evidence type="ECO:0000256" key="7">
    <source>
        <dbReference type="ARBA" id="ARBA00023136"/>
    </source>
</evidence>
<dbReference type="GO" id="GO:0005509">
    <property type="term" value="F:calcium ion binding"/>
    <property type="evidence" value="ECO:0007669"/>
    <property type="project" value="InterPro"/>
</dbReference>
<evidence type="ECO:0000256" key="5">
    <source>
        <dbReference type="ARBA" id="ARBA00023065"/>
    </source>
</evidence>
<dbReference type="InterPro" id="IPR036737">
    <property type="entry name" value="OmpA-like_sf"/>
</dbReference>
<feature type="chain" id="PRO_5007299398" evidence="10">
    <location>
        <begin position="25"/>
        <end position="359"/>
    </location>
</feature>
<evidence type="ECO:0000256" key="6">
    <source>
        <dbReference type="ARBA" id="ARBA00023114"/>
    </source>
</evidence>
<evidence type="ECO:0000256" key="1">
    <source>
        <dbReference type="ARBA" id="ARBA00004571"/>
    </source>
</evidence>
<dbReference type="GO" id="GO:0015288">
    <property type="term" value="F:porin activity"/>
    <property type="evidence" value="ECO:0007669"/>
    <property type="project" value="UniProtKB-KW"/>
</dbReference>
<feature type="signal peptide" evidence="10">
    <location>
        <begin position="1"/>
        <end position="24"/>
    </location>
</feature>
<dbReference type="SUPFAM" id="SSF103647">
    <property type="entry name" value="TSP type-3 repeat"/>
    <property type="match status" value="1"/>
</dbReference>
<evidence type="ECO:0000256" key="4">
    <source>
        <dbReference type="ARBA" id="ARBA00022692"/>
    </source>
</evidence>
<evidence type="ECO:0000313" key="13">
    <source>
        <dbReference type="Proteomes" id="UP000072660"/>
    </source>
</evidence>
<dbReference type="GO" id="GO:0009279">
    <property type="term" value="C:cell outer membrane"/>
    <property type="evidence" value="ECO:0007669"/>
    <property type="project" value="UniProtKB-SubCell"/>
</dbReference>
<accession>A0A139SPS9</accession>
<name>A0A139SPS9_9GAMM</name>
<evidence type="ECO:0000256" key="2">
    <source>
        <dbReference type="ARBA" id="ARBA00022448"/>
    </source>
</evidence>
<comment type="subcellular location">
    <subcellularLocation>
        <location evidence="1">Cell outer membrane</location>
        <topology evidence="1">Multi-pass membrane protein</topology>
    </subcellularLocation>
</comment>
<evidence type="ECO:0000256" key="3">
    <source>
        <dbReference type="ARBA" id="ARBA00022452"/>
    </source>
</evidence>
<keyword evidence="13" id="KW-1185">Reference proteome</keyword>
<dbReference type="InterPro" id="IPR028974">
    <property type="entry name" value="TSP_type-3_rpt"/>
</dbReference>
<dbReference type="InterPro" id="IPR008722">
    <property type="entry name" value="OprF_membrane_N"/>
</dbReference>
<proteinExistence type="predicted"/>
<dbReference type="GO" id="GO:0006811">
    <property type="term" value="P:monoatomic ion transport"/>
    <property type="evidence" value="ECO:0007669"/>
    <property type="project" value="UniProtKB-KW"/>
</dbReference>
<protein>
    <submittedName>
        <fullName evidence="12">Porin</fullName>
    </submittedName>
</protein>
<evidence type="ECO:0000256" key="10">
    <source>
        <dbReference type="SAM" id="SignalP"/>
    </source>
</evidence>
<dbReference type="PANTHER" id="PTHR30329:SF21">
    <property type="entry name" value="LIPOPROTEIN YIAD-RELATED"/>
    <property type="match status" value="1"/>
</dbReference>
<dbReference type="AlphaFoldDB" id="A0A139SPS9"/>
<keyword evidence="8" id="KW-0998">Cell outer membrane</keyword>
<dbReference type="EMBL" id="LSZO01000178">
    <property type="protein sequence ID" value="KXU36599.1"/>
    <property type="molecule type" value="Genomic_DNA"/>
</dbReference>
<dbReference type="PROSITE" id="PS51123">
    <property type="entry name" value="OMPA_2"/>
    <property type="match status" value="1"/>
</dbReference>
<feature type="domain" description="OmpA-like" evidence="11">
    <location>
        <begin position="237"/>
        <end position="355"/>
    </location>
</feature>